<reference evidence="2" key="1">
    <citation type="submission" date="2023-02" db="EMBL/GenBank/DDBJ databases">
        <title>Identification and recombinant expression of a fungal hydrolase from Papiliotrema laurentii that hydrolyzes apple cutin and clears colloidal polyester polyurethane.</title>
        <authorList>
            <consortium name="DOE Joint Genome Institute"/>
            <person name="Roman V.A."/>
            <person name="Bojanowski C."/>
            <person name="Crable B.R."/>
            <person name="Wagner D.N."/>
            <person name="Hung C.S."/>
            <person name="Nadeau L.J."/>
            <person name="Schratz L."/>
            <person name="Haridas S."/>
            <person name="Pangilinan J."/>
            <person name="Lipzen A."/>
            <person name="Na H."/>
            <person name="Yan M."/>
            <person name="Ng V."/>
            <person name="Grigoriev I.V."/>
            <person name="Spatafora J.W."/>
            <person name="Barlow D."/>
            <person name="Biffinger J."/>
            <person name="Kelley-Loughnane N."/>
            <person name="Varaljay V.A."/>
            <person name="Crookes-Goodson W.J."/>
        </authorList>
    </citation>
    <scope>NUCLEOTIDE SEQUENCE</scope>
    <source>
        <strain evidence="2">5307AH</strain>
    </source>
</reference>
<feature type="compositionally biased region" description="Low complexity" evidence="1">
    <location>
        <begin position="320"/>
        <end position="329"/>
    </location>
</feature>
<feature type="region of interest" description="Disordered" evidence="1">
    <location>
        <begin position="281"/>
        <end position="353"/>
    </location>
</feature>
<evidence type="ECO:0000256" key="1">
    <source>
        <dbReference type="SAM" id="MobiDB-lite"/>
    </source>
</evidence>
<feature type="region of interest" description="Disordered" evidence="1">
    <location>
        <begin position="763"/>
        <end position="808"/>
    </location>
</feature>
<feature type="region of interest" description="Disordered" evidence="1">
    <location>
        <begin position="366"/>
        <end position="436"/>
    </location>
</feature>
<feature type="compositionally biased region" description="Polar residues" evidence="1">
    <location>
        <begin position="571"/>
        <end position="580"/>
    </location>
</feature>
<protein>
    <submittedName>
        <fullName evidence="2">Uncharacterized protein</fullName>
    </submittedName>
</protein>
<feature type="compositionally biased region" description="Low complexity" evidence="1">
    <location>
        <begin position="383"/>
        <end position="399"/>
    </location>
</feature>
<dbReference type="Proteomes" id="UP001182556">
    <property type="component" value="Unassembled WGS sequence"/>
</dbReference>
<gene>
    <name evidence="2" type="ORF">DB88DRAFT_368968</name>
</gene>
<comment type="caution">
    <text evidence="2">The sequence shown here is derived from an EMBL/GenBank/DDBJ whole genome shotgun (WGS) entry which is preliminary data.</text>
</comment>
<dbReference type="AlphaFoldDB" id="A0AAD9CXU7"/>
<organism evidence="2 3">
    <name type="scientific">Papiliotrema laurentii</name>
    <name type="common">Cryptococcus laurentii</name>
    <dbReference type="NCBI Taxonomy" id="5418"/>
    <lineage>
        <taxon>Eukaryota</taxon>
        <taxon>Fungi</taxon>
        <taxon>Dikarya</taxon>
        <taxon>Basidiomycota</taxon>
        <taxon>Agaricomycotina</taxon>
        <taxon>Tremellomycetes</taxon>
        <taxon>Tremellales</taxon>
        <taxon>Rhynchogastremaceae</taxon>
        <taxon>Papiliotrema</taxon>
    </lineage>
</organism>
<feature type="region of interest" description="Disordered" evidence="1">
    <location>
        <begin position="545"/>
        <end position="588"/>
    </location>
</feature>
<name>A0AAD9CXU7_PAPLA</name>
<evidence type="ECO:0000313" key="3">
    <source>
        <dbReference type="Proteomes" id="UP001182556"/>
    </source>
</evidence>
<feature type="compositionally biased region" description="Acidic residues" evidence="1">
    <location>
        <begin position="73"/>
        <end position="97"/>
    </location>
</feature>
<evidence type="ECO:0000313" key="2">
    <source>
        <dbReference type="EMBL" id="KAK1922749.1"/>
    </source>
</evidence>
<keyword evidence="3" id="KW-1185">Reference proteome</keyword>
<proteinExistence type="predicted"/>
<dbReference type="EMBL" id="JAODAN010000008">
    <property type="protein sequence ID" value="KAK1922749.1"/>
    <property type="molecule type" value="Genomic_DNA"/>
</dbReference>
<feature type="compositionally biased region" description="Basic and acidic residues" evidence="1">
    <location>
        <begin position="98"/>
        <end position="118"/>
    </location>
</feature>
<feature type="compositionally biased region" description="Basic and acidic residues" evidence="1">
    <location>
        <begin position="172"/>
        <end position="187"/>
    </location>
</feature>
<feature type="compositionally biased region" description="Basic and acidic residues" evidence="1">
    <location>
        <begin position="305"/>
        <end position="318"/>
    </location>
</feature>
<feature type="compositionally biased region" description="Low complexity" evidence="1">
    <location>
        <begin position="14"/>
        <end position="31"/>
    </location>
</feature>
<accession>A0AAD9CXU7</accession>
<sequence length="808" mass="86963">MVAMGGSVGRRKGPSSPSSSTHHSPSLPATSLPRLKLSLRNTPTPPIRPQQKSYAHPRPRGSSSQDPRRAIFDDSDSDLTPPEDEDETEDEEMDDDLKETVTPRMSRKEKGKAVDHSPKNGVKGSAKKTQGSSKKHDKSSKDGNKPSASGRIDGAAVTATGPAGRDRKRALKVGELERRRARDEKFDVNLGDGFSGTPARTRRSPPDMVNSDSESSYGDDESDHDSGFIPAFQAFDAFGLGQEGLREDEDMDGLPQAFAGHEIEDLAYGGGKPEFEMERQVLSGLWEDDEDEDEELFISQLSGSEAERQSESSVHESDSADSSSECSSTSDDELDEFGFPRPTTAAPSSEEGPLVLMENWDGQFVLVQPRQERSRSRRRGSRGSRTNGSVGGSTVLSGTEQQALIIDADAEDMSDSEWSGMSDEEGGGGDTTDSMAEEDMPMLDSPALDMIIEEQMTSIMAPGMMGMENGPMPMPPSPTAHLGAPSIVIIDPTGAPSMSEPGLQTPAHPQPHPMINHAPIGPPQTPAPMPMMGTFHSTTDDPAQHAVIDGSKIPTKSPFTHRRKSRRSRADSVSTNNTSNTERKRKSSNVTAAMIQPFADPFFPSTLPKRARYSSIPGHPRYVAAKRQQERERLALLAGDEETSDEAEIDLEDMLETEIMAHESAAGQHHVHGNGAGFRFDRVPVSTYLRRNFGGGAGRRDEHDTFSSPVQARSFMPFGMGMDLGQYASMAGMGLGVGAMDSWGLDDTLAGPPQRMMLVSPGLPALGEGEEGDGALSRKEKRRRKRLGGGAGGMGVGVPSAPMPPLQI</sequence>
<feature type="region of interest" description="Disordered" evidence="1">
    <location>
        <begin position="1"/>
        <end position="230"/>
    </location>
</feature>
<feature type="compositionally biased region" description="Acidic residues" evidence="1">
    <location>
        <begin position="286"/>
        <end position="296"/>
    </location>
</feature>